<reference evidence="3 4" key="1">
    <citation type="submission" date="2018-10" db="EMBL/GenBank/DDBJ databases">
        <title>Fifty Aureobasidium pullulans genomes reveal a recombining polyextremotolerant generalist.</title>
        <authorList>
            <person name="Gostincar C."/>
            <person name="Turk M."/>
            <person name="Zajc J."/>
            <person name="Gunde-Cimerman N."/>
        </authorList>
    </citation>
    <scope>NUCLEOTIDE SEQUENCE [LARGE SCALE GENOMIC DNA]</scope>
    <source>
        <strain evidence="3 4">EXF-3519</strain>
    </source>
</reference>
<feature type="compositionally biased region" description="Polar residues" evidence="1">
    <location>
        <begin position="423"/>
        <end position="433"/>
    </location>
</feature>
<feature type="domain" description="Azaphilone pigments biosynthesis cluster protein L N-terminal" evidence="2">
    <location>
        <begin position="2"/>
        <end position="167"/>
    </location>
</feature>
<feature type="region of interest" description="Disordered" evidence="1">
    <location>
        <begin position="253"/>
        <end position="277"/>
    </location>
</feature>
<evidence type="ECO:0000313" key="4">
    <source>
        <dbReference type="Proteomes" id="UP000309734"/>
    </source>
</evidence>
<feature type="region of interest" description="Disordered" evidence="1">
    <location>
        <begin position="532"/>
        <end position="559"/>
    </location>
</feature>
<evidence type="ECO:0000313" key="3">
    <source>
        <dbReference type="EMBL" id="THZ63551.1"/>
    </source>
</evidence>
<name>A0A4V4KVZ2_AURPU</name>
<evidence type="ECO:0000256" key="1">
    <source>
        <dbReference type="SAM" id="MobiDB-lite"/>
    </source>
</evidence>
<evidence type="ECO:0000259" key="2">
    <source>
        <dbReference type="Pfam" id="PF17111"/>
    </source>
</evidence>
<comment type="caution">
    <text evidence="3">The sequence shown here is derived from an EMBL/GenBank/DDBJ whole genome shotgun (WGS) entry which is preliminary data.</text>
</comment>
<proteinExistence type="predicted"/>
<dbReference type="EMBL" id="QZBS01000451">
    <property type="protein sequence ID" value="THZ63551.1"/>
    <property type="molecule type" value="Genomic_DNA"/>
</dbReference>
<dbReference type="Proteomes" id="UP000309734">
    <property type="component" value="Unassembled WGS sequence"/>
</dbReference>
<accession>A0A4V4KVZ2</accession>
<sequence length="866" mass="95886">MADPFTIAVSVAGLASLGLQLADTLNKYAGSAVDSKDRAQAIREDINLAVQVFKTLETTVRNDANRAMMNDDSQKLVKEHVKQCETIFFGIHKILPRSDAKSIRTRDLIRWPLIEPKLELLRGNLEKVKTTLQILMNVIILAAMSEGQIKQDELDRQRFRIQELLEEKASREARVEKLEDHAHTPAALPSNKLRVRSIPTESEFMVNIAVKDIPSSFETATQSVSPSTPGHGDRNPGNHSRIIAQQPTSITTIPAQDANKSPPAGQNIVPPSQEDSKTEEVMITLHDDYTACLRQLRTLQSRLEMTLDKMFIPTTGVPMANPEHDAIARAAMARSIDKSVRETRICFEQRIFGSGAHRTTTREDVAETNASVAGSNAGYGIHDRLIKFSLDCEASEKPPGKLQTVFRRFTHRSSKSEVRAETDTSASNHQLADVQQSALRISSIANAPVPVHSYSGGSTVANKQTGHRKMPRFMTTIADYMGTPAHGEAHMFPTVPGEIERIYMPINRTRTNALEVPSQTSLSMRVRPTHLQDASASNELIDHDDRYSKAQTSSSSSSCIPPENDMLAFDLADDYGSHSKPTVEDLLKSSSRDADAKLSGPFGHVDTDKFSEHLDEVGTRTGRRCKPILTSTISMFISDLLLGNYKDSHTYARAVILDLIVMALIALARIRYSLMASTLSLEDMSLHMLPRRSLFEDPRYNFSPHSGPLLSTASGEPLMYASTLPAPMPRYDQYGRRESFLTLGSQPYINIMPAIAYDPPTPIPDQSYTRPAPSVDSSYGRERQSASPNVDRNALRRKADATFAKRSGRDESHPRTRLSPPRTIIDPELDNDTATNTSGLVTVDDLLRRWTHLDPDSVDSAADLDS</sequence>
<protein>
    <recommendedName>
        <fullName evidence="2">Azaphilone pigments biosynthesis cluster protein L N-terminal domain-containing protein</fullName>
    </recommendedName>
</protein>
<feature type="region of interest" description="Disordered" evidence="1">
    <location>
        <begin position="217"/>
        <end position="241"/>
    </location>
</feature>
<feature type="region of interest" description="Disordered" evidence="1">
    <location>
        <begin position="760"/>
        <end position="836"/>
    </location>
</feature>
<dbReference type="InterPro" id="IPR031348">
    <property type="entry name" value="PigL_N"/>
</dbReference>
<dbReference type="AlphaFoldDB" id="A0A4V4KVZ2"/>
<feature type="compositionally biased region" description="Polar residues" evidence="1">
    <location>
        <begin position="217"/>
        <end position="228"/>
    </location>
</feature>
<organism evidence="3 4">
    <name type="scientific">Aureobasidium pullulans</name>
    <name type="common">Black yeast</name>
    <name type="synonym">Pullularia pullulans</name>
    <dbReference type="NCBI Taxonomy" id="5580"/>
    <lineage>
        <taxon>Eukaryota</taxon>
        <taxon>Fungi</taxon>
        <taxon>Dikarya</taxon>
        <taxon>Ascomycota</taxon>
        <taxon>Pezizomycotina</taxon>
        <taxon>Dothideomycetes</taxon>
        <taxon>Dothideomycetidae</taxon>
        <taxon>Dothideales</taxon>
        <taxon>Saccotheciaceae</taxon>
        <taxon>Aureobasidium</taxon>
    </lineage>
</organism>
<feature type="region of interest" description="Disordered" evidence="1">
    <location>
        <begin position="411"/>
        <end position="433"/>
    </location>
</feature>
<dbReference type="Pfam" id="PF17111">
    <property type="entry name" value="PigL_N"/>
    <property type="match status" value="1"/>
</dbReference>
<gene>
    <name evidence="3" type="ORF">D6C85_08911</name>
</gene>